<evidence type="ECO:0000256" key="5">
    <source>
        <dbReference type="ARBA" id="ARBA00023096"/>
    </source>
</evidence>
<organism evidence="9 10">
    <name type="scientific">Legionella brunensis</name>
    <dbReference type="NCBI Taxonomy" id="29422"/>
    <lineage>
        <taxon>Bacteria</taxon>
        <taxon>Pseudomonadati</taxon>
        <taxon>Pseudomonadota</taxon>
        <taxon>Gammaproteobacteria</taxon>
        <taxon>Legionellales</taxon>
        <taxon>Legionellaceae</taxon>
        <taxon>Legionella</taxon>
    </lineage>
</organism>
<dbReference type="RefSeq" id="WP_058441595.1">
    <property type="nucleotide sequence ID" value="NZ_CAAAHU010000003.1"/>
</dbReference>
<keyword evidence="3 6" id="KW-0560">Oxidoreductase</keyword>
<dbReference type="Pfam" id="PF02826">
    <property type="entry name" value="2-Hacid_dh_C"/>
    <property type="match status" value="1"/>
</dbReference>
<dbReference type="InterPro" id="IPR036291">
    <property type="entry name" value="NAD(P)-bd_dom_sf"/>
</dbReference>
<dbReference type="PATRIC" id="fig|29422.6.peg.1616"/>
<comment type="similarity">
    <text evidence="1 6">Belongs to the D-isomer specific 2-hydroxyacid dehydrogenase family.</text>
</comment>
<dbReference type="InterPro" id="IPR006140">
    <property type="entry name" value="D-isomer_DH_NAD-bd"/>
</dbReference>
<dbReference type="AlphaFoldDB" id="A0A0W0SL68"/>
<evidence type="ECO:0000313" key="9">
    <source>
        <dbReference type="EMBL" id="KTC84167.1"/>
    </source>
</evidence>
<accession>A0A0W0SL68</accession>
<dbReference type="PANTHER" id="PTHR43761:SF1">
    <property type="entry name" value="D-ISOMER SPECIFIC 2-HYDROXYACID DEHYDROGENASE CATALYTIC DOMAIN-CONTAINING PROTEIN-RELATED"/>
    <property type="match status" value="1"/>
</dbReference>
<gene>
    <name evidence="9" type="primary">pdxB</name>
    <name evidence="9" type="ORF">Lbru_1528</name>
</gene>
<reference evidence="9 10" key="1">
    <citation type="submission" date="2015-11" db="EMBL/GenBank/DDBJ databases">
        <title>Genomic analysis of 38 Legionella species identifies large and diverse effector repertoires.</title>
        <authorList>
            <person name="Burstein D."/>
            <person name="Amaro F."/>
            <person name="Zusman T."/>
            <person name="Lifshitz Z."/>
            <person name="Cohen O."/>
            <person name="Gilbert J.A."/>
            <person name="Pupko T."/>
            <person name="Shuman H.A."/>
            <person name="Segal G."/>
        </authorList>
    </citation>
    <scope>NUCLEOTIDE SEQUENCE [LARGE SCALE GENOMIC DNA]</scope>
    <source>
        <strain evidence="9 10">ATCC 43878</strain>
    </source>
</reference>
<evidence type="ECO:0000256" key="4">
    <source>
        <dbReference type="ARBA" id="ARBA00023027"/>
    </source>
</evidence>
<dbReference type="EMBL" id="LNXV01000011">
    <property type="protein sequence ID" value="KTC84167.1"/>
    <property type="molecule type" value="Genomic_DNA"/>
</dbReference>
<name>A0A0W0SL68_9GAMM</name>
<dbReference type="Proteomes" id="UP000054742">
    <property type="component" value="Unassembled WGS sequence"/>
</dbReference>
<sequence length="355" mass="39481">MKILADATLPGLLTAFPNPFELTLYHNVKELPALLKDQQILLCRSTLRVTETLLKNSSLIYVATASSGTDHIDEHYLETRGIKLIDAKGSNATAVADYVIASLAFLKRHKGFQGTKAAVIGIGEVGEKVVKRLKAVGMQVLCYDPPKAERDSRFISCPIEAVMTCDLISIHANLHTIPPYPSLNLMNNKVLKQLKPYCAIINASRGGIVNESDLFRLNLPLLYCTDVFSSEPSVSRETVSYASLCTPHIAGHSIEAKYEAVRMISRKLHSAYKLPHAETILPMANNAPLFNCEQTWEEYVLSLYNPAHETILLKSATNLEIAFLNLRKAHQNRHDFNFYAKTLNVDNNLLHILGL</sequence>
<keyword evidence="10" id="KW-1185">Reference proteome</keyword>
<evidence type="ECO:0000256" key="3">
    <source>
        <dbReference type="ARBA" id="ARBA00023002"/>
    </source>
</evidence>
<evidence type="ECO:0000256" key="6">
    <source>
        <dbReference type="RuleBase" id="RU003719"/>
    </source>
</evidence>
<feature type="domain" description="D-isomer specific 2-hydroxyacid dehydrogenase catalytic" evidence="7">
    <location>
        <begin position="29"/>
        <end position="263"/>
    </location>
</feature>
<dbReference type="SUPFAM" id="SSF51735">
    <property type="entry name" value="NAD(P)-binding Rossmann-fold domains"/>
    <property type="match status" value="1"/>
</dbReference>
<dbReference type="GO" id="GO:0051287">
    <property type="term" value="F:NAD binding"/>
    <property type="evidence" value="ECO:0007669"/>
    <property type="project" value="InterPro"/>
</dbReference>
<dbReference type="OrthoDB" id="9770208at2"/>
<evidence type="ECO:0000256" key="1">
    <source>
        <dbReference type="ARBA" id="ARBA00005854"/>
    </source>
</evidence>
<feature type="domain" description="D-isomer specific 2-hydroxyacid dehydrogenase NAD-binding" evidence="8">
    <location>
        <begin position="109"/>
        <end position="250"/>
    </location>
</feature>
<proteinExistence type="inferred from homology"/>
<evidence type="ECO:0000313" key="10">
    <source>
        <dbReference type="Proteomes" id="UP000054742"/>
    </source>
</evidence>
<dbReference type="SUPFAM" id="SSF52283">
    <property type="entry name" value="Formate/glycerate dehydrogenase catalytic domain-like"/>
    <property type="match status" value="1"/>
</dbReference>
<keyword evidence="4" id="KW-0520">NAD</keyword>
<dbReference type="GO" id="GO:0005737">
    <property type="term" value="C:cytoplasm"/>
    <property type="evidence" value="ECO:0007669"/>
    <property type="project" value="InterPro"/>
</dbReference>
<dbReference type="CDD" id="cd12158">
    <property type="entry name" value="ErythrP_dh"/>
    <property type="match status" value="1"/>
</dbReference>
<comment type="caution">
    <text evidence="9">The sequence shown here is derived from an EMBL/GenBank/DDBJ whole genome shotgun (WGS) entry which is preliminary data.</text>
</comment>
<dbReference type="GO" id="GO:0033711">
    <property type="term" value="F:4-phosphoerythronate dehydrogenase activity"/>
    <property type="evidence" value="ECO:0007669"/>
    <property type="project" value="InterPro"/>
</dbReference>
<dbReference type="PANTHER" id="PTHR43761">
    <property type="entry name" value="D-ISOMER SPECIFIC 2-HYDROXYACID DEHYDROGENASE FAMILY PROTEIN (AFU_ORTHOLOGUE AFUA_1G13630)"/>
    <property type="match status" value="1"/>
</dbReference>
<evidence type="ECO:0000259" key="8">
    <source>
        <dbReference type="Pfam" id="PF02826"/>
    </source>
</evidence>
<dbReference type="Pfam" id="PF00389">
    <property type="entry name" value="2-Hacid_dh"/>
    <property type="match status" value="1"/>
</dbReference>
<dbReference type="InterPro" id="IPR020921">
    <property type="entry name" value="Erythronate-4-P_DHase"/>
</dbReference>
<dbReference type="InterPro" id="IPR050418">
    <property type="entry name" value="D-iso_2-hydroxyacid_DH_PdxB"/>
</dbReference>
<dbReference type="STRING" id="29422.Lbru_1528"/>
<dbReference type="GO" id="GO:0008615">
    <property type="term" value="P:pyridoxine biosynthetic process"/>
    <property type="evidence" value="ECO:0007669"/>
    <property type="project" value="UniProtKB-KW"/>
</dbReference>
<dbReference type="InterPro" id="IPR006139">
    <property type="entry name" value="D-isomer_2_OHA_DH_cat_dom"/>
</dbReference>
<keyword evidence="2" id="KW-0963">Cytoplasm</keyword>
<evidence type="ECO:0000256" key="2">
    <source>
        <dbReference type="ARBA" id="ARBA00022490"/>
    </source>
</evidence>
<protein>
    <submittedName>
        <fullName evidence="9">Erythronate-4-phosphate dehydrogenase</fullName>
    </submittedName>
</protein>
<dbReference type="Gene3D" id="3.40.50.720">
    <property type="entry name" value="NAD(P)-binding Rossmann-like Domain"/>
    <property type="match status" value="2"/>
</dbReference>
<keyword evidence="5" id="KW-0664">Pyridoxine biosynthesis</keyword>
<evidence type="ECO:0000259" key="7">
    <source>
        <dbReference type="Pfam" id="PF00389"/>
    </source>
</evidence>